<evidence type="ECO:0000256" key="2">
    <source>
        <dbReference type="SAM" id="Phobius"/>
    </source>
</evidence>
<feature type="transmembrane region" description="Helical" evidence="2">
    <location>
        <begin position="233"/>
        <end position="254"/>
    </location>
</feature>
<evidence type="ECO:0000313" key="4">
    <source>
        <dbReference type="EMBL" id="GFO94826.1"/>
    </source>
</evidence>
<evidence type="ECO:0000256" key="1">
    <source>
        <dbReference type="SAM" id="MobiDB-lite"/>
    </source>
</evidence>
<feature type="compositionally biased region" description="Polar residues" evidence="1">
    <location>
        <begin position="330"/>
        <end position="362"/>
    </location>
</feature>
<dbReference type="Proteomes" id="UP000660047">
    <property type="component" value="Unassembled WGS sequence"/>
</dbReference>
<dbReference type="CDD" id="cd00118">
    <property type="entry name" value="LysM"/>
    <property type="match status" value="1"/>
</dbReference>
<comment type="caution">
    <text evidence="4">The sequence shown here is derived from an EMBL/GenBank/DDBJ whole genome shotgun (WGS) entry which is preliminary data.</text>
</comment>
<keyword evidence="2" id="KW-0812">Transmembrane</keyword>
<feature type="region of interest" description="Disordered" evidence="1">
    <location>
        <begin position="296"/>
        <end position="381"/>
    </location>
</feature>
<dbReference type="AlphaFoldDB" id="A0AAI9K740"/>
<protein>
    <recommendedName>
        <fullName evidence="3">LysM domain-containing protein</fullName>
    </recommendedName>
</protein>
<dbReference type="InterPro" id="IPR036779">
    <property type="entry name" value="LysM_dom_sf"/>
</dbReference>
<dbReference type="SUPFAM" id="SSF54106">
    <property type="entry name" value="LysM domain"/>
    <property type="match status" value="1"/>
</dbReference>
<evidence type="ECO:0000313" key="5">
    <source>
        <dbReference type="Proteomes" id="UP000660047"/>
    </source>
</evidence>
<accession>A0AAI9K740</accession>
<keyword evidence="2" id="KW-1133">Transmembrane helix</keyword>
<gene>
    <name evidence="4" type="ORF">COEU31_18720</name>
</gene>
<dbReference type="SMART" id="SM00257">
    <property type="entry name" value="LysM"/>
    <property type="match status" value="1"/>
</dbReference>
<dbReference type="Gene3D" id="3.10.350.10">
    <property type="entry name" value="LysM domain"/>
    <property type="match status" value="1"/>
</dbReference>
<feature type="compositionally biased region" description="Polar residues" evidence="1">
    <location>
        <begin position="300"/>
        <end position="319"/>
    </location>
</feature>
<evidence type="ECO:0000259" key="3">
    <source>
        <dbReference type="PROSITE" id="PS51782"/>
    </source>
</evidence>
<reference evidence="4" key="1">
    <citation type="submission" date="2020-06" db="EMBL/GenBank/DDBJ databases">
        <title>Characterization of fructooligosaccharide metabolism and fructooligosaccharide-degrading enzymes in human commensal butyrate producers.</title>
        <authorList>
            <person name="Tanno H."/>
            <person name="Fujii T."/>
            <person name="Hirano K."/>
            <person name="Maeno S."/>
            <person name="Tonozuka T."/>
            <person name="Sakamoto M."/>
            <person name="Ohkuma M."/>
            <person name="Tochio T."/>
            <person name="Endo A."/>
        </authorList>
    </citation>
    <scope>NUCLEOTIDE SEQUENCE</scope>
    <source>
        <strain evidence="4">JCM 31265</strain>
    </source>
</reference>
<organism evidence="4 5">
    <name type="scientific">Coprococcus eutactus</name>
    <dbReference type="NCBI Taxonomy" id="33043"/>
    <lineage>
        <taxon>Bacteria</taxon>
        <taxon>Bacillati</taxon>
        <taxon>Bacillota</taxon>
        <taxon>Clostridia</taxon>
        <taxon>Lachnospirales</taxon>
        <taxon>Lachnospiraceae</taxon>
        <taxon>Coprococcus</taxon>
    </lineage>
</organism>
<dbReference type="RefSeq" id="WP_055224248.1">
    <property type="nucleotide sequence ID" value="NZ_BLYL01000011.1"/>
</dbReference>
<dbReference type="EMBL" id="BLYL01000011">
    <property type="protein sequence ID" value="GFO94826.1"/>
    <property type="molecule type" value="Genomic_DNA"/>
</dbReference>
<dbReference type="PROSITE" id="PS51782">
    <property type="entry name" value="LYSM"/>
    <property type="match status" value="1"/>
</dbReference>
<keyword evidence="2" id="KW-0472">Membrane</keyword>
<dbReference type="Pfam" id="PF01476">
    <property type="entry name" value="LysM"/>
    <property type="match status" value="1"/>
</dbReference>
<feature type="domain" description="LysM" evidence="3">
    <location>
        <begin position="381"/>
        <end position="428"/>
    </location>
</feature>
<name>A0AAI9K740_9FIRM</name>
<dbReference type="InterPro" id="IPR018392">
    <property type="entry name" value="LysM"/>
</dbReference>
<proteinExistence type="predicted"/>
<sequence>MIEIVYDEANEMMRSSDRVKYELPKNIRQVGNAPGNYKIYVEDYVMTYLRRIASPGNMNCRGAILLGKVYDENGTKVIFVSGAVDAQNLEFDISMIKFGDSEWSGIYAEINKYFDDLSIVGWFLSRMGFSAEINDQMKRLHRDNFPGEGKILFLMDALECEEAFYYYDHGTLMREKGYYIYYVRNEKMQNYIISRKRETAESATDSVVIKDKTVVENFRERGKQTENRKKRSWGTTAACFVAVCAVSFGALWYISPDTVGQITDRLTKAKHSGEVQVFMNSADTMAGAEETVGGAASGDAYTQKNTPGSQNTEATQNAEGVQDTEMAQKANGSQDISAAQGAENTSASVEGTSDGSEYTSDSVSDEAVTSEIPSVPEDTESIYVVEPGDTLVSISIKMYGTQDGAESIAAVNGLKIDEPIYEGQKLVIPYTD</sequence>